<dbReference type="GO" id="GO:0005975">
    <property type="term" value="P:carbohydrate metabolic process"/>
    <property type="evidence" value="ECO:0007669"/>
    <property type="project" value="InterPro"/>
</dbReference>
<comment type="similarity">
    <text evidence="1">Belongs to the LacAB/RpiB family.</text>
</comment>
<comment type="caution">
    <text evidence="3">The sequence shown here is derived from an EMBL/GenBank/DDBJ whole genome shotgun (WGS) entry which is preliminary data.</text>
</comment>
<dbReference type="AlphaFoldDB" id="A0A318GXC3"/>
<dbReference type="NCBIfam" id="TIGR00689">
    <property type="entry name" value="rpiB_lacA_lacB"/>
    <property type="match status" value="1"/>
</dbReference>
<dbReference type="Proteomes" id="UP000247811">
    <property type="component" value="Unassembled WGS sequence"/>
</dbReference>
<dbReference type="PANTHER" id="PTHR43732:SF1">
    <property type="entry name" value="RIBOSE 5-PHOSPHATE ISOMERASE"/>
    <property type="match status" value="1"/>
</dbReference>
<dbReference type="InterPro" id="IPR036569">
    <property type="entry name" value="RpiB_LacA_LacB_sf"/>
</dbReference>
<dbReference type="InterPro" id="IPR051812">
    <property type="entry name" value="SPI_LacAB/RpiB"/>
</dbReference>
<dbReference type="NCBIfam" id="NF004051">
    <property type="entry name" value="PRK05571.1"/>
    <property type="match status" value="1"/>
</dbReference>
<dbReference type="OrthoDB" id="1778624at2"/>
<evidence type="ECO:0000313" key="3">
    <source>
        <dbReference type="EMBL" id="PXW94393.1"/>
    </source>
</evidence>
<protein>
    <submittedName>
        <fullName evidence="3">Ribose-5-phosphate isomerase</fullName>
    </submittedName>
</protein>
<dbReference type="EMBL" id="QJJS01000014">
    <property type="protein sequence ID" value="PXW94393.1"/>
    <property type="molecule type" value="Genomic_DNA"/>
</dbReference>
<dbReference type="PIRSF" id="PIRSF005384">
    <property type="entry name" value="RpiB_LacA_B"/>
    <property type="match status" value="1"/>
</dbReference>
<keyword evidence="4" id="KW-1185">Reference proteome</keyword>
<evidence type="ECO:0000256" key="1">
    <source>
        <dbReference type="ARBA" id="ARBA00008754"/>
    </source>
</evidence>
<sequence length="149" mass="15748">MKIAIGCDEAACQMKDAIKAELTAQGHEVQDYGTHDNAPVLYPDIGVALAEGVARGEAERGLLFCGTGIGMAISANKVPGIRAAQAHDTYSAERASKSNDAQIITIGARVVGVELAKAIVQAFIGSSFEPRSQSKLDALSAHEDRLRRR</sequence>
<dbReference type="Pfam" id="PF02502">
    <property type="entry name" value="LacAB_rpiB"/>
    <property type="match status" value="1"/>
</dbReference>
<dbReference type="InterPro" id="IPR003500">
    <property type="entry name" value="RpiB_LacA_LacB"/>
</dbReference>
<dbReference type="GO" id="GO:0016861">
    <property type="term" value="F:intramolecular oxidoreductase activity, interconverting aldoses and ketoses"/>
    <property type="evidence" value="ECO:0007669"/>
    <property type="project" value="UniProtKB-ARBA"/>
</dbReference>
<dbReference type="SUPFAM" id="SSF89623">
    <property type="entry name" value="Ribose/Galactose isomerase RpiB/AlsB"/>
    <property type="match status" value="1"/>
</dbReference>
<gene>
    <name evidence="3" type="ORF">C7444_11492</name>
</gene>
<name>A0A318GXC3_9BURK</name>
<evidence type="ECO:0000313" key="4">
    <source>
        <dbReference type="Proteomes" id="UP000247811"/>
    </source>
</evidence>
<reference evidence="3 4" key="1">
    <citation type="submission" date="2018-05" db="EMBL/GenBank/DDBJ databases">
        <title>Genomic Encyclopedia of Type Strains, Phase IV (KMG-IV): sequencing the most valuable type-strain genomes for metagenomic binning, comparative biology and taxonomic classification.</title>
        <authorList>
            <person name="Goeker M."/>
        </authorList>
    </citation>
    <scope>NUCLEOTIDE SEQUENCE [LARGE SCALE GENOMIC DNA]</scope>
    <source>
        <strain evidence="3 4">DSM 566</strain>
    </source>
</reference>
<accession>A0A318GXC3</accession>
<organism evidence="3 4">
    <name type="scientific">Sphaerotilus hippei</name>
    <dbReference type="NCBI Taxonomy" id="744406"/>
    <lineage>
        <taxon>Bacteria</taxon>
        <taxon>Pseudomonadati</taxon>
        <taxon>Pseudomonadota</taxon>
        <taxon>Betaproteobacteria</taxon>
        <taxon>Burkholderiales</taxon>
        <taxon>Sphaerotilaceae</taxon>
        <taxon>Sphaerotilus</taxon>
    </lineage>
</organism>
<evidence type="ECO:0000256" key="2">
    <source>
        <dbReference type="ARBA" id="ARBA00023235"/>
    </source>
</evidence>
<dbReference type="RefSeq" id="WP_110401577.1">
    <property type="nucleotide sequence ID" value="NZ_QJJS01000014.1"/>
</dbReference>
<keyword evidence="2 3" id="KW-0413">Isomerase</keyword>
<proteinExistence type="inferred from homology"/>
<dbReference type="Gene3D" id="3.40.1400.10">
    <property type="entry name" value="Sugar-phosphate isomerase, RpiB/LacA/LacB"/>
    <property type="match status" value="1"/>
</dbReference>
<dbReference type="PANTHER" id="PTHR43732">
    <property type="entry name" value="RIBOSE 5-PHOSPHATE ISOMERASE-RELATED"/>
    <property type="match status" value="1"/>
</dbReference>